<reference evidence="8" key="1">
    <citation type="journal article" date="2015" name="Microbiology">
        <title>Genome of Methanoregula boonei 6A8 reveals adaptations to oligotrophic peatland environments.</title>
        <authorList>
            <person name="Braeuer S."/>
            <person name="Cadillo-Quiroz H."/>
            <person name="Kyrpides N."/>
            <person name="Woyke T."/>
            <person name="Goodwin L."/>
            <person name="Detter C."/>
            <person name="Podell S."/>
            <person name="Yavitt J.B."/>
            <person name="Zinder S.H."/>
        </authorList>
    </citation>
    <scope>NUCLEOTIDE SEQUENCE [LARGE SCALE GENOMIC DNA]</scope>
    <source>
        <strain evidence="8">DSM 21154 / JCM 14090 / 6A8</strain>
    </source>
</reference>
<dbReference type="EMBL" id="CP000780">
    <property type="protein sequence ID" value="ABS54665.1"/>
    <property type="molecule type" value="Genomic_DNA"/>
</dbReference>
<keyword evidence="4 6" id="KW-1133">Transmembrane helix</keyword>
<proteinExistence type="predicted"/>
<organism evidence="7 8">
    <name type="scientific">Methanoregula boonei (strain DSM 21154 / JCM 14090 / 6A8)</name>
    <dbReference type="NCBI Taxonomy" id="456442"/>
    <lineage>
        <taxon>Archaea</taxon>
        <taxon>Methanobacteriati</taxon>
        <taxon>Methanobacteriota</taxon>
        <taxon>Stenosarchaea group</taxon>
        <taxon>Methanomicrobia</taxon>
        <taxon>Methanomicrobiales</taxon>
        <taxon>Methanoregulaceae</taxon>
        <taxon>Methanoregula</taxon>
    </lineage>
</organism>
<comment type="subcellular location">
    <subcellularLocation>
        <location evidence="1">Cell membrane</location>
        <topology evidence="1">Multi-pass membrane protein</topology>
    </subcellularLocation>
</comment>
<name>A7I4K4_METB6</name>
<dbReference type="GO" id="GO:0005886">
    <property type="term" value="C:plasma membrane"/>
    <property type="evidence" value="ECO:0007669"/>
    <property type="project" value="UniProtKB-SubCell"/>
</dbReference>
<protein>
    <recommendedName>
        <fullName evidence="9">Phosphate-starvation-inducible E-like protein</fullName>
    </recommendedName>
</protein>
<keyword evidence="5 6" id="KW-0472">Membrane</keyword>
<evidence type="ECO:0000256" key="1">
    <source>
        <dbReference type="ARBA" id="ARBA00004651"/>
    </source>
</evidence>
<dbReference type="STRING" id="456442.Mboo_0141"/>
<dbReference type="Pfam" id="PF06146">
    <property type="entry name" value="PsiE"/>
    <property type="match status" value="1"/>
</dbReference>
<dbReference type="InterPro" id="IPR020948">
    <property type="entry name" value="P_starv_induced_PsiE-like"/>
</dbReference>
<feature type="transmembrane region" description="Helical" evidence="6">
    <location>
        <begin position="94"/>
        <end position="115"/>
    </location>
</feature>
<keyword evidence="2" id="KW-1003">Cell membrane</keyword>
<feature type="transmembrane region" description="Helical" evidence="6">
    <location>
        <begin position="50"/>
        <end position="74"/>
    </location>
</feature>
<evidence type="ECO:0008006" key="9">
    <source>
        <dbReference type="Google" id="ProtNLM"/>
    </source>
</evidence>
<keyword evidence="3 6" id="KW-0812">Transmembrane</keyword>
<dbReference type="KEGG" id="mbn:Mboo_0141"/>
<evidence type="ECO:0000256" key="4">
    <source>
        <dbReference type="ARBA" id="ARBA00022989"/>
    </source>
</evidence>
<evidence type="ECO:0000256" key="6">
    <source>
        <dbReference type="SAM" id="Phobius"/>
    </source>
</evidence>
<feature type="transmembrane region" description="Helical" evidence="6">
    <location>
        <begin position="122"/>
        <end position="138"/>
    </location>
</feature>
<sequence length="187" mass="20717">MPNYKGTDRVNGRVDNIANTPGIFPGDYLSTARTHFAMDATTILKKFETIVYYILITLFAIIVACSLGELIYIVYEALFVNSPLLLENSELLGIFGYFLLVLIGVELLATVVAYINEKVIHVEVVIMIAIIAIARSVILLDTVNTDPMDMFGIAAIIIALCAGYFLLRKGGLRQQREYNPPNARVPE</sequence>
<evidence type="ECO:0000256" key="2">
    <source>
        <dbReference type="ARBA" id="ARBA00022475"/>
    </source>
</evidence>
<keyword evidence="8" id="KW-1185">Reference proteome</keyword>
<dbReference type="eggNOG" id="arCOG06067">
    <property type="taxonomic scope" value="Archaea"/>
</dbReference>
<dbReference type="AlphaFoldDB" id="A7I4K4"/>
<evidence type="ECO:0000313" key="8">
    <source>
        <dbReference type="Proteomes" id="UP000002408"/>
    </source>
</evidence>
<dbReference type="HOGENOM" id="CLU_113758_2_1_2"/>
<evidence type="ECO:0000256" key="5">
    <source>
        <dbReference type="ARBA" id="ARBA00023136"/>
    </source>
</evidence>
<dbReference type="Proteomes" id="UP000002408">
    <property type="component" value="Chromosome"/>
</dbReference>
<evidence type="ECO:0000256" key="3">
    <source>
        <dbReference type="ARBA" id="ARBA00022692"/>
    </source>
</evidence>
<gene>
    <name evidence="7" type="ordered locus">Mboo_0141</name>
</gene>
<feature type="transmembrane region" description="Helical" evidence="6">
    <location>
        <begin position="150"/>
        <end position="167"/>
    </location>
</feature>
<accession>A7I4K4</accession>
<evidence type="ECO:0000313" key="7">
    <source>
        <dbReference type="EMBL" id="ABS54665.1"/>
    </source>
</evidence>